<evidence type="ECO:0000313" key="2">
    <source>
        <dbReference type="EMBL" id="KIO00315.1"/>
    </source>
</evidence>
<feature type="compositionally biased region" description="Polar residues" evidence="1">
    <location>
        <begin position="15"/>
        <end position="27"/>
    </location>
</feature>
<accession>A0A0C3NGZ5</accession>
<feature type="compositionally biased region" description="Gly residues" evidence="1">
    <location>
        <begin position="1"/>
        <end position="10"/>
    </location>
</feature>
<reference evidence="3" key="2">
    <citation type="submission" date="2015-01" db="EMBL/GenBank/DDBJ databases">
        <title>Evolutionary Origins and Diversification of the Mycorrhizal Mutualists.</title>
        <authorList>
            <consortium name="DOE Joint Genome Institute"/>
            <consortium name="Mycorrhizal Genomics Consortium"/>
            <person name="Kohler A."/>
            <person name="Kuo A."/>
            <person name="Nagy L.G."/>
            <person name="Floudas D."/>
            <person name="Copeland A."/>
            <person name="Barry K.W."/>
            <person name="Cichocki N."/>
            <person name="Veneault-Fourrey C."/>
            <person name="LaButti K."/>
            <person name="Lindquist E.A."/>
            <person name="Lipzen A."/>
            <person name="Lundell T."/>
            <person name="Morin E."/>
            <person name="Murat C."/>
            <person name="Riley R."/>
            <person name="Ohm R."/>
            <person name="Sun H."/>
            <person name="Tunlid A."/>
            <person name="Henrissat B."/>
            <person name="Grigoriev I.V."/>
            <person name="Hibbett D.S."/>
            <person name="Martin F."/>
        </authorList>
    </citation>
    <scope>NUCLEOTIDE SEQUENCE [LARGE SCALE GENOMIC DNA]</scope>
    <source>
        <strain evidence="3">Marx 270</strain>
    </source>
</reference>
<evidence type="ECO:0008006" key="4">
    <source>
        <dbReference type="Google" id="ProtNLM"/>
    </source>
</evidence>
<sequence>MVGKGSGSKGGAASITSNSELQPKAQASWSPADIDMLLNYVEENRFRAGDRMVLREGHFNDLLPRLPVQPNGHRKTTKNCHDKWESLKREYYAASAVAGGSGQAYSASKGADVVTEAGQLVMDDLVKNRLDIAQFRNTGFKYLDCMQEFVPPDKARGTNAHHTTSAQPPAQMSQVSTSKPPTTIKQPIISPQPALVWPPIQYHPSPAPSLAQLTFVQYQPEVPDQTQITQMCRNMEPTADTPATPAAPLIAPSVFVPTVSPSSIPMSPPSSAMVSTMSVNPSSSMSSRGRKRKSDATTELEPTSTTSSSITGSSGSQKRRSQVATMADTMQEIKGFMTNMQETSDTALSKALATLEPASKSRDLDEVCRMIYQLEKNLSLENQMRLQMIFEEHPTYIAGYRNAAAVSATRRMIWVKMRLEAVSFQVPEYACVVRNT</sequence>
<keyword evidence="3" id="KW-1185">Reference proteome</keyword>
<dbReference type="HOGENOM" id="CLU_051384_0_0_1"/>
<feature type="compositionally biased region" description="Low complexity" evidence="1">
    <location>
        <begin position="260"/>
        <end position="287"/>
    </location>
</feature>
<dbReference type="Proteomes" id="UP000054217">
    <property type="component" value="Unassembled WGS sequence"/>
</dbReference>
<gene>
    <name evidence="2" type="ORF">M404DRAFT_29691</name>
</gene>
<feature type="region of interest" description="Disordered" evidence="1">
    <location>
        <begin position="260"/>
        <end position="325"/>
    </location>
</feature>
<feature type="region of interest" description="Disordered" evidence="1">
    <location>
        <begin position="153"/>
        <end position="183"/>
    </location>
</feature>
<evidence type="ECO:0000313" key="3">
    <source>
        <dbReference type="Proteomes" id="UP000054217"/>
    </source>
</evidence>
<reference evidence="2 3" key="1">
    <citation type="submission" date="2014-04" db="EMBL/GenBank/DDBJ databases">
        <authorList>
            <consortium name="DOE Joint Genome Institute"/>
            <person name="Kuo A."/>
            <person name="Kohler A."/>
            <person name="Costa M.D."/>
            <person name="Nagy L.G."/>
            <person name="Floudas D."/>
            <person name="Copeland A."/>
            <person name="Barry K.W."/>
            <person name="Cichocki N."/>
            <person name="Veneault-Fourrey C."/>
            <person name="LaButti K."/>
            <person name="Lindquist E.A."/>
            <person name="Lipzen A."/>
            <person name="Lundell T."/>
            <person name="Morin E."/>
            <person name="Murat C."/>
            <person name="Sun H."/>
            <person name="Tunlid A."/>
            <person name="Henrissat B."/>
            <person name="Grigoriev I.V."/>
            <person name="Hibbett D.S."/>
            <person name="Martin F."/>
            <person name="Nordberg H.P."/>
            <person name="Cantor M.N."/>
            <person name="Hua S.X."/>
        </authorList>
    </citation>
    <scope>NUCLEOTIDE SEQUENCE [LARGE SCALE GENOMIC DNA]</scope>
    <source>
        <strain evidence="2 3">Marx 270</strain>
    </source>
</reference>
<protein>
    <recommendedName>
        <fullName evidence="4">Myb-like domain-containing protein</fullName>
    </recommendedName>
</protein>
<name>A0A0C3NGZ5_PISTI</name>
<evidence type="ECO:0000256" key="1">
    <source>
        <dbReference type="SAM" id="MobiDB-lite"/>
    </source>
</evidence>
<dbReference type="InParanoid" id="A0A0C3NGZ5"/>
<feature type="compositionally biased region" description="Low complexity" evidence="1">
    <location>
        <begin position="303"/>
        <end position="316"/>
    </location>
</feature>
<dbReference type="EMBL" id="KN831997">
    <property type="protein sequence ID" value="KIO00315.1"/>
    <property type="molecule type" value="Genomic_DNA"/>
</dbReference>
<dbReference type="AlphaFoldDB" id="A0A0C3NGZ5"/>
<proteinExistence type="predicted"/>
<feature type="region of interest" description="Disordered" evidence="1">
    <location>
        <begin position="1"/>
        <end position="27"/>
    </location>
</feature>
<dbReference type="OrthoDB" id="3186724at2759"/>
<feature type="compositionally biased region" description="Polar residues" evidence="1">
    <location>
        <begin position="160"/>
        <end position="183"/>
    </location>
</feature>
<organism evidence="2 3">
    <name type="scientific">Pisolithus tinctorius Marx 270</name>
    <dbReference type="NCBI Taxonomy" id="870435"/>
    <lineage>
        <taxon>Eukaryota</taxon>
        <taxon>Fungi</taxon>
        <taxon>Dikarya</taxon>
        <taxon>Basidiomycota</taxon>
        <taxon>Agaricomycotina</taxon>
        <taxon>Agaricomycetes</taxon>
        <taxon>Agaricomycetidae</taxon>
        <taxon>Boletales</taxon>
        <taxon>Sclerodermatineae</taxon>
        <taxon>Pisolithaceae</taxon>
        <taxon>Pisolithus</taxon>
    </lineage>
</organism>